<name>A0A918N5L4_9FLAO</name>
<dbReference type="NCBIfam" id="TIGR04183">
    <property type="entry name" value="Por_Secre_tail"/>
    <property type="match status" value="1"/>
</dbReference>
<dbReference type="RefSeq" id="WP_027413399.1">
    <property type="nucleotide sequence ID" value="NZ_BMWS01000031.1"/>
</dbReference>
<dbReference type="InterPro" id="IPR013783">
    <property type="entry name" value="Ig-like_fold"/>
</dbReference>
<dbReference type="Pfam" id="PF17957">
    <property type="entry name" value="Big_7"/>
    <property type="match status" value="1"/>
</dbReference>
<comment type="caution">
    <text evidence="4">The sequence shown here is derived from an EMBL/GenBank/DDBJ whole genome shotgun (WGS) entry which is preliminary data.</text>
</comment>
<sequence length="742" mass="82843">MKSTITLILMLLFAGSFFAQKHPSTGEWNVYYGHLHNHTGLSDGKGTPTEAYTHARNVAGLDFMGLSEHGILLTADRWNTLKNSANANNVNSEFVTFWGFEWTSSLVYGHISIINTEDFTNVLSDFSFSDITSWLEKREGIAFFNHPGRENDISLEFEHFETVPTDKFVGMELWNKGTGFDKFYYNDGYFKEDQNRSFYDEAISRGWKIGAAGSHDHHQREWGETDMATAILAKSLTRDDLYESLKAKRFFSTEDRSIALSFTLDGNEMGSTVSGRSENKINIKAFDTENEIFTKAELYRNGILLFHWDVNVTNVDISYVITSSNNDSYYVKVTQEDGDEAISSPIFIEGNIGNTPPIVSLTSPEAGSLFSNGTTITLSANAKDTDGSISRVDFYNGVQKIGEVLSSPYRFTWANVGSGDYQLIVKAIDDQGMFGVSTPVNIKVSDSSSILSNLRVKDKNDDAEQGWTGIMYRKSSDLELVNDGFLNGNQKVGIRFKDVSIPKGAIINSAYVQFTTDETDRKSTDLVIKGELSANSTSFDSQNISKRDLTQAKMKWSVEKWDTVGETGNKQRTPELKDIVQEVINQPGWGISSALTFVITGKGRRTAESYDGSPSQAPLLVIDYSTVTSPPFELLKLPVLSPAKENLISLNDDHHHLEQKNADIDSQSVLYPNPFDDTIIVKVSDQDIAAIRIYNLQGQLVVYKKNINDSMHIINTSRLEKGTYVIAITTNKELITKKIIKE</sequence>
<evidence type="ECO:0000313" key="5">
    <source>
        <dbReference type="Proteomes" id="UP000601108"/>
    </source>
</evidence>
<keyword evidence="5" id="KW-1185">Reference proteome</keyword>
<dbReference type="NCBIfam" id="NF038032">
    <property type="entry name" value="CehA_McbA_metalo"/>
    <property type="match status" value="1"/>
</dbReference>
<dbReference type="Gene3D" id="2.60.40.10">
    <property type="entry name" value="Immunoglobulins"/>
    <property type="match status" value="1"/>
</dbReference>
<accession>A0A918N5L4</accession>
<dbReference type="InterPro" id="IPR016195">
    <property type="entry name" value="Pol/histidinol_Pase-like"/>
</dbReference>
<gene>
    <name evidence="4" type="ORF">GCM10007384_35390</name>
</gene>
<reference evidence="4 5" key="1">
    <citation type="journal article" date="2014" name="Int. J. Syst. Evol. Microbiol.">
        <title>Complete genome sequence of Corynebacterium casei LMG S-19264T (=DSM 44701T), isolated from a smear-ripened cheese.</title>
        <authorList>
            <consortium name="US DOE Joint Genome Institute (JGI-PGF)"/>
            <person name="Walter F."/>
            <person name="Albersmeier A."/>
            <person name="Kalinowski J."/>
            <person name="Ruckert C."/>
        </authorList>
    </citation>
    <scope>NUCLEOTIDE SEQUENCE [LARGE SCALE GENOMIC DNA]</scope>
    <source>
        <strain evidence="4 5">KCTC 12285</strain>
    </source>
</reference>
<keyword evidence="1 2" id="KW-0732">Signal</keyword>
<dbReference type="Gene3D" id="3.20.20.140">
    <property type="entry name" value="Metal-dependent hydrolases"/>
    <property type="match status" value="1"/>
</dbReference>
<feature type="domain" description="Secretion system C-terminal sorting" evidence="3">
    <location>
        <begin position="670"/>
        <end position="740"/>
    </location>
</feature>
<dbReference type="SUPFAM" id="SSF89550">
    <property type="entry name" value="PHP domain-like"/>
    <property type="match status" value="1"/>
</dbReference>
<evidence type="ECO:0000259" key="3">
    <source>
        <dbReference type="Pfam" id="PF18962"/>
    </source>
</evidence>
<evidence type="ECO:0000256" key="2">
    <source>
        <dbReference type="SAM" id="SignalP"/>
    </source>
</evidence>
<feature type="chain" id="PRO_5037231501" description="Secretion system C-terminal sorting domain-containing protein" evidence="2">
    <location>
        <begin position="22"/>
        <end position="742"/>
    </location>
</feature>
<evidence type="ECO:0000313" key="4">
    <source>
        <dbReference type="EMBL" id="GGX31248.1"/>
    </source>
</evidence>
<organism evidence="4 5">
    <name type="scientific">Aquimarina muelleri</name>
    <dbReference type="NCBI Taxonomy" id="279356"/>
    <lineage>
        <taxon>Bacteria</taxon>
        <taxon>Pseudomonadati</taxon>
        <taxon>Bacteroidota</taxon>
        <taxon>Flavobacteriia</taxon>
        <taxon>Flavobacteriales</taxon>
        <taxon>Flavobacteriaceae</taxon>
        <taxon>Aquimarina</taxon>
    </lineage>
</organism>
<evidence type="ECO:0000256" key="1">
    <source>
        <dbReference type="ARBA" id="ARBA00022729"/>
    </source>
</evidence>
<dbReference type="AlphaFoldDB" id="A0A918N5L4"/>
<dbReference type="Pfam" id="PF18962">
    <property type="entry name" value="Por_Secre_tail"/>
    <property type="match status" value="1"/>
</dbReference>
<feature type="signal peptide" evidence="2">
    <location>
        <begin position="1"/>
        <end position="21"/>
    </location>
</feature>
<proteinExistence type="predicted"/>
<dbReference type="EMBL" id="BMWS01000031">
    <property type="protein sequence ID" value="GGX31248.1"/>
    <property type="molecule type" value="Genomic_DNA"/>
</dbReference>
<protein>
    <recommendedName>
        <fullName evidence="3">Secretion system C-terminal sorting domain-containing protein</fullName>
    </recommendedName>
</protein>
<dbReference type="InterPro" id="IPR026444">
    <property type="entry name" value="Secre_tail"/>
</dbReference>
<dbReference type="Proteomes" id="UP000601108">
    <property type="component" value="Unassembled WGS sequence"/>
</dbReference>